<keyword evidence="6" id="KW-0472">Membrane</keyword>
<accession>A0ABI7Y1Z5</accession>
<evidence type="ECO:0000313" key="16">
    <source>
        <dbReference type="Proteomes" id="UP000823872"/>
    </source>
</evidence>
<feature type="domain" description="Shisa N-terminal" evidence="14">
    <location>
        <begin position="97"/>
        <end position="119"/>
    </location>
</feature>
<evidence type="ECO:0000256" key="7">
    <source>
        <dbReference type="ARBA" id="ARBA00023180"/>
    </source>
</evidence>
<organism evidence="15 16">
    <name type="scientific">Felis catus</name>
    <name type="common">Cat</name>
    <name type="synonym">Felis silvestris catus</name>
    <dbReference type="NCBI Taxonomy" id="9685"/>
    <lineage>
        <taxon>Eukaryota</taxon>
        <taxon>Metazoa</taxon>
        <taxon>Chordata</taxon>
        <taxon>Craniata</taxon>
        <taxon>Vertebrata</taxon>
        <taxon>Euteleostomi</taxon>
        <taxon>Mammalia</taxon>
        <taxon>Eutheria</taxon>
        <taxon>Laurasiatheria</taxon>
        <taxon>Carnivora</taxon>
        <taxon>Feliformia</taxon>
        <taxon>Felidae</taxon>
        <taxon>Felinae</taxon>
        <taxon>Felis</taxon>
    </lineage>
</organism>
<evidence type="ECO:0000256" key="3">
    <source>
        <dbReference type="ARBA" id="ARBA00022729"/>
    </source>
</evidence>
<dbReference type="Ensembl" id="ENSFCTT00005040748.1">
    <property type="protein sequence ID" value="ENSFCTP00005028816.1"/>
    <property type="gene ID" value="ENSFCTG00005014305.1"/>
</dbReference>
<proteinExistence type="inferred from homology"/>
<feature type="compositionally biased region" description="Low complexity" evidence="13">
    <location>
        <begin position="10"/>
        <end position="26"/>
    </location>
</feature>
<keyword evidence="7" id="KW-0325">Glycoprotein</keyword>
<keyword evidence="8" id="KW-0628">Postsynaptic cell membrane</keyword>
<keyword evidence="1" id="KW-1003">Cell membrane</keyword>
<sequence length="240" mass="25713">MISSRPTASPRLLPPRAVRPRVPGAGASGARAAGAAGGVVVLVEVGGGQLLRGHLGRGRRVPGGLGRATYQSVHAGLLPGLLRCHGPVEPAVHSGDFIFCCGTCDFRFCCTFKKGRLSHLHQLRHSAVAQHPQGPARKDDSPHHPTKDKTTLILYIICGWDVMVLVGIFTKRGLEKAHRWQREQVSSAPPPTSRPRRDSCSCPVTLKLCLEKKNPPRGCSHFCRDHKGLLGGGISGHPVL</sequence>
<dbReference type="InterPro" id="IPR053891">
    <property type="entry name" value="Shisa_N"/>
</dbReference>
<name>A0ABI7Y1Z5_FELCA</name>
<evidence type="ECO:0000256" key="12">
    <source>
        <dbReference type="ARBA" id="ARBA00038448"/>
    </source>
</evidence>
<evidence type="ECO:0000256" key="1">
    <source>
        <dbReference type="ARBA" id="ARBA00022475"/>
    </source>
</evidence>
<evidence type="ECO:0000256" key="11">
    <source>
        <dbReference type="ARBA" id="ARBA00037492"/>
    </source>
</evidence>
<reference evidence="15 16" key="1">
    <citation type="submission" date="2021-02" db="EMBL/GenBank/DDBJ databases">
        <title>Safari Cat Assemblies.</title>
        <authorList>
            <person name="Bredemeyer K.R."/>
            <person name="Murphy W.J."/>
        </authorList>
    </citation>
    <scope>NUCLEOTIDE SEQUENCE [LARGE SCALE GENOMIC DNA]</scope>
</reference>
<evidence type="ECO:0000256" key="9">
    <source>
        <dbReference type="ARBA" id="ARBA00023273"/>
    </source>
</evidence>
<evidence type="ECO:0000256" key="4">
    <source>
        <dbReference type="ARBA" id="ARBA00022989"/>
    </source>
</evidence>
<evidence type="ECO:0000256" key="6">
    <source>
        <dbReference type="ARBA" id="ARBA00023136"/>
    </source>
</evidence>
<reference evidence="15" key="3">
    <citation type="submission" date="2025-09" db="UniProtKB">
        <authorList>
            <consortium name="Ensembl"/>
        </authorList>
    </citation>
    <scope>IDENTIFICATION</scope>
    <source>
        <strain evidence="15">breed Abyssinian</strain>
    </source>
</reference>
<feature type="region of interest" description="Disordered" evidence="13">
    <location>
        <begin position="1"/>
        <end position="26"/>
    </location>
</feature>
<dbReference type="GeneTree" id="ENSGT00940000161478"/>
<dbReference type="InterPro" id="IPR026910">
    <property type="entry name" value="Shisa"/>
</dbReference>
<evidence type="ECO:0000256" key="13">
    <source>
        <dbReference type="SAM" id="MobiDB-lite"/>
    </source>
</evidence>
<comment type="function">
    <text evidence="11">Regulator of short-term neuronal synaptic plasticity in the dentate gyrus. Associates with AMPA receptors (ionotropic glutamate receptors) in synaptic spines and promotes AMPA receptor desensitization at excitatory synapses.</text>
</comment>
<keyword evidence="16" id="KW-1185">Reference proteome</keyword>
<evidence type="ECO:0000313" key="15">
    <source>
        <dbReference type="Ensembl" id="ENSFCTP00005028816.1"/>
    </source>
</evidence>
<comment type="subcellular location">
    <subcellularLocation>
        <location evidence="10">Cell projection</location>
        <location evidence="10">Dendritic spine membrane</location>
        <topology evidence="10">Single-pass type I membrane protein</topology>
    </subcellularLocation>
</comment>
<evidence type="ECO:0000256" key="8">
    <source>
        <dbReference type="ARBA" id="ARBA00023257"/>
    </source>
</evidence>
<reference evidence="15" key="2">
    <citation type="submission" date="2025-08" db="UniProtKB">
        <authorList>
            <consortium name="Ensembl"/>
        </authorList>
    </citation>
    <scope>IDENTIFICATION</scope>
    <source>
        <strain evidence="15">breed Abyssinian</strain>
    </source>
</reference>
<keyword evidence="4" id="KW-1133">Transmembrane helix</keyword>
<evidence type="ECO:0000256" key="10">
    <source>
        <dbReference type="ARBA" id="ARBA00029429"/>
    </source>
</evidence>
<dbReference type="PANTHER" id="PTHR31774">
    <property type="entry name" value="PROTEIN SHISA-9-RELATED"/>
    <property type="match status" value="1"/>
</dbReference>
<evidence type="ECO:0000256" key="2">
    <source>
        <dbReference type="ARBA" id="ARBA00022692"/>
    </source>
</evidence>
<keyword evidence="5" id="KW-0770">Synapse</keyword>
<feature type="region of interest" description="Disordered" evidence="13">
    <location>
        <begin position="179"/>
        <end position="199"/>
    </location>
</feature>
<keyword evidence="2" id="KW-0812">Transmembrane</keyword>
<evidence type="ECO:0000256" key="5">
    <source>
        <dbReference type="ARBA" id="ARBA00023018"/>
    </source>
</evidence>
<keyword evidence="3" id="KW-0732">Signal</keyword>
<keyword evidence="9" id="KW-0966">Cell projection</keyword>
<evidence type="ECO:0000259" key="14">
    <source>
        <dbReference type="Pfam" id="PF13908"/>
    </source>
</evidence>
<dbReference type="Pfam" id="PF13908">
    <property type="entry name" value="Shisa_N"/>
    <property type="match status" value="1"/>
</dbReference>
<dbReference type="Proteomes" id="UP000823872">
    <property type="component" value="Chromosome C1"/>
</dbReference>
<comment type="similarity">
    <text evidence="12">Belongs to the shisa family. SHISA9 subfamily.</text>
</comment>
<protein>
    <recommendedName>
        <fullName evidence="14">Shisa N-terminal domain-containing protein</fullName>
    </recommendedName>
</protein>
<dbReference type="PANTHER" id="PTHR31774:SF1">
    <property type="entry name" value="PROTEIN SHISA-9"/>
    <property type="match status" value="1"/>
</dbReference>